<dbReference type="RefSeq" id="WP_054719569.1">
    <property type="nucleotide sequence ID" value="NZ_CP045068.1"/>
</dbReference>
<evidence type="ECO:0000313" key="1">
    <source>
        <dbReference type="EMBL" id="QFQ90661.1"/>
    </source>
</evidence>
<dbReference type="Proteomes" id="UP000388452">
    <property type="component" value="Chromosome"/>
</dbReference>
<name>A0A5P8JPS3_9LACO</name>
<proteinExistence type="predicted"/>
<accession>A0A5P8JPS3</accession>
<gene>
    <name evidence="1" type="ORF">LM010_04105</name>
</gene>
<sequence length="183" mass="21487">MSIIEHHQEELDLSQTIHGFSKLIGFSKLSTHVYGRHHGEFSLIQIIEWLLTTKFLGRSLYRAQPNPRFTTRTVRNYLNDGRTNWQRLTCMIAQALIKYLHHFIDSRRRLTFILDDTLITRDTAKQTELLARTFDHDNGIYKKGFRALTLACSVQFDEHVFEILVVLLSHNRSSSNHTLMLLY</sequence>
<organism evidence="1 2">
    <name type="scientific">Lacticaseibacillus manihotivorans</name>
    <dbReference type="NCBI Taxonomy" id="88233"/>
    <lineage>
        <taxon>Bacteria</taxon>
        <taxon>Bacillati</taxon>
        <taxon>Bacillota</taxon>
        <taxon>Bacilli</taxon>
        <taxon>Lactobacillales</taxon>
        <taxon>Lactobacillaceae</taxon>
        <taxon>Lacticaseibacillus</taxon>
    </lineage>
</organism>
<dbReference type="AlphaFoldDB" id="A0A5P8JPS3"/>
<reference evidence="1 2" key="1">
    <citation type="submission" date="2019-10" db="EMBL/GenBank/DDBJ databases">
        <title>Genome sequencing of Lactobacillus manihotivorans.</title>
        <authorList>
            <person name="Kim K."/>
        </authorList>
    </citation>
    <scope>NUCLEOTIDE SEQUENCE [LARGE SCALE GENOMIC DNA]</scope>
    <source>
        <strain evidence="1 2">LM010</strain>
    </source>
</reference>
<evidence type="ECO:0000313" key="2">
    <source>
        <dbReference type="Proteomes" id="UP000388452"/>
    </source>
</evidence>
<protein>
    <submittedName>
        <fullName evidence="1">Uncharacterized protein</fullName>
    </submittedName>
</protein>
<dbReference type="EMBL" id="CP045068">
    <property type="protein sequence ID" value="QFQ90661.1"/>
    <property type="molecule type" value="Genomic_DNA"/>
</dbReference>